<evidence type="ECO:0000313" key="2">
    <source>
        <dbReference type="EMBL" id="CAF0822498.1"/>
    </source>
</evidence>
<dbReference type="InterPro" id="IPR016135">
    <property type="entry name" value="UBQ-conjugating_enzyme/RWD"/>
</dbReference>
<dbReference type="InterPro" id="IPR006575">
    <property type="entry name" value="RWD_dom"/>
</dbReference>
<dbReference type="AlphaFoldDB" id="A0A815NQ78"/>
<dbReference type="PROSITE" id="PS50908">
    <property type="entry name" value="RWD"/>
    <property type="match status" value="1"/>
</dbReference>
<dbReference type="Proteomes" id="UP000663860">
    <property type="component" value="Unassembled WGS sequence"/>
</dbReference>
<evidence type="ECO:0000259" key="1">
    <source>
        <dbReference type="PROSITE" id="PS50908"/>
    </source>
</evidence>
<dbReference type="EMBL" id="CAJNOE010000054">
    <property type="protein sequence ID" value="CAF0822498.1"/>
    <property type="molecule type" value="Genomic_DNA"/>
</dbReference>
<evidence type="ECO:0000313" key="3">
    <source>
        <dbReference type="EMBL" id="CAF1432674.1"/>
    </source>
</evidence>
<dbReference type="Gene3D" id="3.10.110.10">
    <property type="entry name" value="Ubiquitin Conjugating Enzyme"/>
    <property type="match status" value="1"/>
</dbReference>
<gene>
    <name evidence="2" type="ORF">IZO911_LOCUS8076</name>
    <name evidence="4" type="ORF">KXQ929_LOCUS16081</name>
    <name evidence="5" type="ORF">OKA104_LOCUS19698</name>
    <name evidence="3" type="ORF">VCS650_LOCUS38403</name>
</gene>
<evidence type="ECO:0000313" key="5">
    <source>
        <dbReference type="EMBL" id="CAF3821343.1"/>
    </source>
</evidence>
<dbReference type="OrthoDB" id="277175at2759"/>
<organism evidence="3 6">
    <name type="scientific">Adineta steineri</name>
    <dbReference type="NCBI Taxonomy" id="433720"/>
    <lineage>
        <taxon>Eukaryota</taxon>
        <taxon>Metazoa</taxon>
        <taxon>Spiralia</taxon>
        <taxon>Gnathifera</taxon>
        <taxon>Rotifera</taxon>
        <taxon>Eurotatoria</taxon>
        <taxon>Bdelloidea</taxon>
        <taxon>Adinetida</taxon>
        <taxon>Adinetidae</taxon>
        <taxon>Adineta</taxon>
    </lineage>
</organism>
<dbReference type="CDD" id="cd23823">
    <property type="entry name" value="RWD_GCN2"/>
    <property type="match status" value="1"/>
</dbReference>
<dbReference type="EMBL" id="CAJNON010001140">
    <property type="protein sequence ID" value="CAF1432674.1"/>
    <property type="molecule type" value="Genomic_DNA"/>
</dbReference>
<name>A0A815NQ78_9BILA</name>
<evidence type="ECO:0000313" key="6">
    <source>
        <dbReference type="Proteomes" id="UP000663891"/>
    </source>
</evidence>
<dbReference type="EMBL" id="CAJOBB010000958">
    <property type="protein sequence ID" value="CAF3784177.1"/>
    <property type="molecule type" value="Genomic_DNA"/>
</dbReference>
<feature type="domain" description="RWD" evidence="1">
    <location>
        <begin position="9"/>
        <end position="113"/>
    </location>
</feature>
<proteinExistence type="predicted"/>
<sequence>MSVKEEQLQEIEAITSIYPDEITVLSEDPYPEFTLEIKPTTDDEDEFKPYLQLQVKFHANYPDQSPEITIADSANIDDISSIESEIQKICEENLGMPVIFTLASHLSEQLSVQAETRQTRIRENIERKIREEEEIEQKRFLGTCVSVETFITWKVKFDAEQAELKQKVKVDETEAKKLTGRQLFEKDRSLYDSDIKFISGEGGEAVEVDESLFEDMLDLELDDSATIGIDLSDVDQ</sequence>
<dbReference type="SUPFAM" id="SSF54495">
    <property type="entry name" value="UBC-like"/>
    <property type="match status" value="1"/>
</dbReference>
<dbReference type="GO" id="GO:0033554">
    <property type="term" value="P:cellular response to stress"/>
    <property type="evidence" value="ECO:0007669"/>
    <property type="project" value="UniProtKB-ARBA"/>
</dbReference>
<dbReference type="FunFam" id="3.10.110.10:FF:000050">
    <property type="entry name" value="eIF-2-alpha kinase GCN2"/>
    <property type="match status" value="1"/>
</dbReference>
<dbReference type="GO" id="GO:0051246">
    <property type="term" value="P:regulation of protein metabolic process"/>
    <property type="evidence" value="ECO:0007669"/>
    <property type="project" value="UniProtKB-ARBA"/>
</dbReference>
<evidence type="ECO:0000313" key="4">
    <source>
        <dbReference type="EMBL" id="CAF3784177.1"/>
    </source>
</evidence>
<dbReference type="Proteomes" id="UP000663868">
    <property type="component" value="Unassembled WGS sequence"/>
</dbReference>
<dbReference type="SMART" id="SM00591">
    <property type="entry name" value="RWD"/>
    <property type="match status" value="1"/>
</dbReference>
<dbReference type="GO" id="GO:0010468">
    <property type="term" value="P:regulation of gene expression"/>
    <property type="evidence" value="ECO:0007669"/>
    <property type="project" value="UniProtKB-ARBA"/>
</dbReference>
<dbReference type="Proteomes" id="UP000663881">
    <property type="component" value="Unassembled WGS sequence"/>
</dbReference>
<dbReference type="Pfam" id="PF05773">
    <property type="entry name" value="RWD"/>
    <property type="match status" value="1"/>
</dbReference>
<dbReference type="GO" id="GO:0009893">
    <property type="term" value="P:positive regulation of metabolic process"/>
    <property type="evidence" value="ECO:0007669"/>
    <property type="project" value="UniProtKB-ARBA"/>
</dbReference>
<comment type="caution">
    <text evidence="3">The sequence shown here is derived from an EMBL/GenBank/DDBJ whole genome shotgun (WGS) entry which is preliminary data.</text>
</comment>
<reference evidence="3" key="1">
    <citation type="submission" date="2021-02" db="EMBL/GenBank/DDBJ databases">
        <authorList>
            <person name="Nowell W R."/>
        </authorList>
    </citation>
    <scope>NUCLEOTIDE SEQUENCE</scope>
</reference>
<protein>
    <recommendedName>
        <fullName evidence="1">RWD domain-containing protein</fullName>
    </recommendedName>
</protein>
<dbReference type="InterPro" id="IPR040213">
    <property type="entry name" value="GIR2-like"/>
</dbReference>
<dbReference type="Proteomes" id="UP000663891">
    <property type="component" value="Unassembled WGS sequence"/>
</dbReference>
<dbReference type="PANTHER" id="PTHR12292">
    <property type="entry name" value="RWD DOMAIN-CONTAINING PROTEIN"/>
    <property type="match status" value="1"/>
</dbReference>
<accession>A0A815NQ78</accession>
<dbReference type="EMBL" id="CAJOAY010001281">
    <property type="protein sequence ID" value="CAF3821343.1"/>
    <property type="molecule type" value="Genomic_DNA"/>
</dbReference>